<sequence>MATPATTSESARPCQANILRSLIAHGKLFEDIDNNHPEGDVRLRFLKLRTIRAQYVEGRVWQQWRRYDDFMSEVKAGKKDPNHAEVLDEFEDIMTSLIDYLDLNSRALAQDSKAAQAPVVDQYMMDNVWRYWIQPPENGIRAPNGELKSLYGSQGEPVSPYFTAPRGCEDNFFRSVILHRVMIPLDHRVLMPCRRLYNRMLCRHMPSTDHGLGGRALRIIVSALESTLAVTCMAGSVVLLYNLKSTKDRFIVASLFSLVFPYSMVFLSKEATRLFTLTAGYWAVMVVFIAASSYGSNN</sequence>
<organism evidence="3 4">
    <name type="scientific">Lophiostoma macrostomum CBS 122681</name>
    <dbReference type="NCBI Taxonomy" id="1314788"/>
    <lineage>
        <taxon>Eukaryota</taxon>
        <taxon>Fungi</taxon>
        <taxon>Dikarya</taxon>
        <taxon>Ascomycota</taxon>
        <taxon>Pezizomycotina</taxon>
        <taxon>Dothideomycetes</taxon>
        <taxon>Pleosporomycetidae</taxon>
        <taxon>Pleosporales</taxon>
        <taxon>Lophiostomataceae</taxon>
        <taxon>Lophiostoma</taxon>
    </lineage>
</organism>
<keyword evidence="1" id="KW-0472">Membrane</keyword>
<gene>
    <name evidence="3" type="ORF">K491DRAFT_722300</name>
</gene>
<reference evidence="3" key="1">
    <citation type="journal article" date="2020" name="Stud. Mycol.">
        <title>101 Dothideomycetes genomes: a test case for predicting lifestyles and emergence of pathogens.</title>
        <authorList>
            <person name="Haridas S."/>
            <person name="Albert R."/>
            <person name="Binder M."/>
            <person name="Bloem J."/>
            <person name="Labutti K."/>
            <person name="Salamov A."/>
            <person name="Andreopoulos B."/>
            <person name="Baker S."/>
            <person name="Barry K."/>
            <person name="Bills G."/>
            <person name="Bluhm B."/>
            <person name="Cannon C."/>
            <person name="Castanera R."/>
            <person name="Culley D."/>
            <person name="Daum C."/>
            <person name="Ezra D."/>
            <person name="Gonzalez J."/>
            <person name="Henrissat B."/>
            <person name="Kuo A."/>
            <person name="Liang C."/>
            <person name="Lipzen A."/>
            <person name="Lutzoni F."/>
            <person name="Magnuson J."/>
            <person name="Mondo S."/>
            <person name="Nolan M."/>
            <person name="Ohm R."/>
            <person name="Pangilinan J."/>
            <person name="Park H.-J."/>
            <person name="Ramirez L."/>
            <person name="Alfaro M."/>
            <person name="Sun H."/>
            <person name="Tritt A."/>
            <person name="Yoshinaga Y."/>
            <person name="Zwiers L.-H."/>
            <person name="Turgeon B."/>
            <person name="Goodwin S."/>
            <person name="Spatafora J."/>
            <person name="Crous P."/>
            <person name="Grigoriev I."/>
        </authorList>
    </citation>
    <scope>NUCLEOTIDE SEQUENCE</scope>
    <source>
        <strain evidence="3">CBS 122681</strain>
    </source>
</reference>
<protein>
    <recommendedName>
        <fullName evidence="2">DUF6594 domain-containing protein</fullName>
    </recommendedName>
</protein>
<feature type="transmembrane region" description="Helical" evidence="1">
    <location>
        <begin position="249"/>
        <end position="267"/>
    </location>
</feature>
<feature type="transmembrane region" description="Helical" evidence="1">
    <location>
        <begin position="274"/>
        <end position="295"/>
    </location>
</feature>
<name>A0A6A6SMP3_9PLEO</name>
<dbReference type="AlphaFoldDB" id="A0A6A6SMP3"/>
<evidence type="ECO:0000313" key="4">
    <source>
        <dbReference type="Proteomes" id="UP000799324"/>
    </source>
</evidence>
<feature type="domain" description="DUF6594" evidence="2">
    <location>
        <begin position="89"/>
        <end position="286"/>
    </location>
</feature>
<evidence type="ECO:0000256" key="1">
    <source>
        <dbReference type="SAM" id="Phobius"/>
    </source>
</evidence>
<dbReference type="EMBL" id="MU004523">
    <property type="protein sequence ID" value="KAF2648752.1"/>
    <property type="molecule type" value="Genomic_DNA"/>
</dbReference>
<dbReference type="Proteomes" id="UP000799324">
    <property type="component" value="Unassembled WGS sequence"/>
</dbReference>
<keyword evidence="1" id="KW-0812">Transmembrane</keyword>
<evidence type="ECO:0000313" key="3">
    <source>
        <dbReference type="EMBL" id="KAF2648752.1"/>
    </source>
</evidence>
<dbReference type="OrthoDB" id="3795611at2759"/>
<dbReference type="Pfam" id="PF20237">
    <property type="entry name" value="DUF6594"/>
    <property type="match status" value="1"/>
</dbReference>
<keyword evidence="1" id="KW-1133">Transmembrane helix</keyword>
<feature type="transmembrane region" description="Helical" evidence="1">
    <location>
        <begin position="219"/>
        <end position="243"/>
    </location>
</feature>
<accession>A0A6A6SMP3</accession>
<dbReference type="InterPro" id="IPR046529">
    <property type="entry name" value="DUF6594"/>
</dbReference>
<keyword evidence="4" id="KW-1185">Reference proteome</keyword>
<evidence type="ECO:0000259" key="2">
    <source>
        <dbReference type="Pfam" id="PF20237"/>
    </source>
</evidence>
<proteinExistence type="predicted"/>